<dbReference type="OrthoDB" id="10513209at2759"/>
<keyword evidence="2" id="KW-1185">Reference proteome</keyword>
<evidence type="ECO:0000313" key="2">
    <source>
        <dbReference type="Proteomes" id="UP000092154"/>
    </source>
</evidence>
<proteinExistence type="predicted"/>
<dbReference type="InParanoid" id="A0A1B7N6V0"/>
<accession>A0A1B7N6V0</accession>
<gene>
    <name evidence="1" type="ORF">K503DRAFT_600022</name>
</gene>
<dbReference type="EMBL" id="KV448207">
    <property type="protein sequence ID" value="OAX40585.1"/>
    <property type="molecule type" value="Genomic_DNA"/>
</dbReference>
<dbReference type="AlphaFoldDB" id="A0A1B7N6V0"/>
<organism evidence="1 2">
    <name type="scientific">Rhizopogon vinicolor AM-OR11-026</name>
    <dbReference type="NCBI Taxonomy" id="1314800"/>
    <lineage>
        <taxon>Eukaryota</taxon>
        <taxon>Fungi</taxon>
        <taxon>Dikarya</taxon>
        <taxon>Basidiomycota</taxon>
        <taxon>Agaricomycotina</taxon>
        <taxon>Agaricomycetes</taxon>
        <taxon>Agaricomycetidae</taxon>
        <taxon>Boletales</taxon>
        <taxon>Suillineae</taxon>
        <taxon>Rhizopogonaceae</taxon>
        <taxon>Rhizopogon</taxon>
    </lineage>
</organism>
<sequence>MPRGGPGIYEHARSLGLERALYEPRVIVSSNQFSRQPSYHLRAPGQHRTLAHRAARLQMMLDGLAATKQLAKWIAFAPSPHPFTSISRWHGMPTSEAWGRIGMILLVLFLSRHDCIVTRAKRCQALRILHLQMCNNMGQPGTTTHICTCAISLIFCLGLSRPVRTIPDNLRQPEDSGFSLGVKTREVQNSRNLFIISRNKL</sequence>
<protein>
    <submittedName>
        <fullName evidence="1">Uncharacterized protein</fullName>
    </submittedName>
</protein>
<name>A0A1B7N6V0_9AGAM</name>
<evidence type="ECO:0000313" key="1">
    <source>
        <dbReference type="EMBL" id="OAX40585.1"/>
    </source>
</evidence>
<dbReference type="Proteomes" id="UP000092154">
    <property type="component" value="Unassembled WGS sequence"/>
</dbReference>
<reference evidence="1 2" key="1">
    <citation type="submission" date="2016-06" db="EMBL/GenBank/DDBJ databases">
        <title>Comparative genomics of the ectomycorrhizal sister species Rhizopogon vinicolor and Rhizopogon vesiculosus (Basidiomycota: Boletales) reveals a divergence of the mating type B locus.</title>
        <authorList>
            <consortium name="DOE Joint Genome Institute"/>
            <person name="Mujic A.B."/>
            <person name="Kuo A."/>
            <person name="Tritt A."/>
            <person name="Lipzen A."/>
            <person name="Chen C."/>
            <person name="Johnson J."/>
            <person name="Sharma A."/>
            <person name="Barry K."/>
            <person name="Grigoriev I.V."/>
            <person name="Spatafora J.W."/>
        </authorList>
    </citation>
    <scope>NUCLEOTIDE SEQUENCE [LARGE SCALE GENOMIC DNA]</scope>
    <source>
        <strain evidence="1 2">AM-OR11-026</strain>
    </source>
</reference>